<feature type="domain" description="PARP catalytic" evidence="6">
    <location>
        <begin position="99"/>
        <end position="311"/>
    </location>
</feature>
<dbReference type="PANTHER" id="PTHR45740">
    <property type="entry name" value="POLY [ADP-RIBOSE] POLYMERASE"/>
    <property type="match status" value="1"/>
</dbReference>
<dbReference type="InterPro" id="IPR037197">
    <property type="entry name" value="WWE_dom_sf"/>
</dbReference>
<dbReference type="PROSITE" id="PS50918">
    <property type="entry name" value="WWE"/>
    <property type="match status" value="1"/>
</dbReference>
<comment type="similarity">
    <text evidence="3">Belongs to the ARTD/PARP family.</text>
</comment>
<organism evidence="7 8">
    <name type="scientific">Gymnodraco acuticeps</name>
    <name type="common">Antarctic dragonfish</name>
    <dbReference type="NCBI Taxonomy" id="8218"/>
    <lineage>
        <taxon>Eukaryota</taxon>
        <taxon>Metazoa</taxon>
        <taxon>Chordata</taxon>
        <taxon>Craniata</taxon>
        <taxon>Vertebrata</taxon>
        <taxon>Euteleostomi</taxon>
        <taxon>Actinopterygii</taxon>
        <taxon>Neopterygii</taxon>
        <taxon>Teleostei</taxon>
        <taxon>Neoteleostei</taxon>
        <taxon>Acanthomorphata</taxon>
        <taxon>Eupercaria</taxon>
        <taxon>Perciformes</taxon>
        <taxon>Notothenioidei</taxon>
        <taxon>Bathydraconidae</taxon>
        <taxon>Gymnodraco</taxon>
    </lineage>
</organism>
<reference evidence="8" key="1">
    <citation type="submission" date="2025-08" db="UniProtKB">
        <authorList>
            <consortium name="RefSeq"/>
        </authorList>
    </citation>
    <scope>IDENTIFICATION</scope>
</reference>
<keyword evidence="2" id="KW-0539">Nucleus</keyword>
<evidence type="ECO:0000256" key="4">
    <source>
        <dbReference type="RuleBase" id="RU362114"/>
    </source>
</evidence>
<evidence type="ECO:0000256" key="1">
    <source>
        <dbReference type="ARBA" id="ARBA00004123"/>
    </source>
</evidence>
<dbReference type="Pfam" id="PF00644">
    <property type="entry name" value="PARP"/>
    <property type="match status" value="1"/>
</dbReference>
<gene>
    <name evidence="8" type="primary">LOC117547945</name>
</gene>
<dbReference type="GO" id="GO:1990404">
    <property type="term" value="F:NAD+-protein mono-ADP-ribosyltransferase activity"/>
    <property type="evidence" value="ECO:0007669"/>
    <property type="project" value="TreeGrafter"/>
</dbReference>
<dbReference type="PROSITE" id="PS51059">
    <property type="entry name" value="PARP_CATALYTIC"/>
    <property type="match status" value="1"/>
</dbReference>
<name>A0A6P8VCM9_GYMAC</name>
<accession>A0A6P8VCM9</accession>
<evidence type="ECO:0000313" key="8">
    <source>
        <dbReference type="RefSeq" id="XP_034074752.1"/>
    </source>
</evidence>
<dbReference type="OrthoDB" id="6133115at2759"/>
<dbReference type="RefSeq" id="XP_034074752.1">
    <property type="nucleotide sequence ID" value="XM_034218861.1"/>
</dbReference>
<dbReference type="InterPro" id="IPR051712">
    <property type="entry name" value="ARTD-AVP"/>
</dbReference>
<keyword evidence="4" id="KW-0520">NAD</keyword>
<evidence type="ECO:0000259" key="5">
    <source>
        <dbReference type="PROSITE" id="PS50918"/>
    </source>
</evidence>
<dbReference type="GO" id="GO:0005634">
    <property type="term" value="C:nucleus"/>
    <property type="evidence" value="ECO:0007669"/>
    <property type="project" value="UniProtKB-SubCell"/>
</dbReference>
<dbReference type="AlphaFoldDB" id="A0A6P8VCM9"/>
<dbReference type="InterPro" id="IPR012317">
    <property type="entry name" value="Poly(ADP-ribose)pol_cat_dom"/>
</dbReference>
<dbReference type="SUPFAM" id="SSF117839">
    <property type="entry name" value="WWE domain"/>
    <property type="match status" value="1"/>
</dbReference>
<proteinExistence type="inferred from homology"/>
<dbReference type="Proteomes" id="UP000515161">
    <property type="component" value="Unplaced"/>
</dbReference>
<dbReference type="Pfam" id="PF02825">
    <property type="entry name" value="WWE"/>
    <property type="match status" value="1"/>
</dbReference>
<dbReference type="Gene3D" id="3.90.228.10">
    <property type="match status" value="1"/>
</dbReference>
<feature type="domain" description="WWE" evidence="5">
    <location>
        <begin position="5"/>
        <end position="87"/>
    </location>
</feature>
<keyword evidence="7" id="KW-1185">Reference proteome</keyword>
<dbReference type="KEGG" id="gacu:117547945"/>
<sequence length="311" mass="36059">MCSNKEVEYMDTSDFPWCWYYLADCGRWHRFEDDPDNPLRSEEIEKYYKRNSKAALNTSSGNCESKMDFSAMLQTDLITGRQRRIQRAFNLERGCACFSASPVFWEKVDPTCPYQLMPLSELSPEYLTVADYVKTEGLLDADIVSISRIQNLDLWEIFCRKKKQIMRIQDVKEIQEKRLFHGTEITNVDSICKYNFDLRLTGKHASVYGKGIYFAKHAKYADRYSMGSRDPLPLYGGETRGVQGEYTKVIFLARVIIGKSTVGLAIYRKPDDGSSENTHYSCVDDVNHPKIFVIFDPNQIYPEYLIQYTGR</sequence>
<evidence type="ECO:0000259" key="6">
    <source>
        <dbReference type="PROSITE" id="PS51059"/>
    </source>
</evidence>
<dbReference type="Gene3D" id="3.30.720.50">
    <property type="match status" value="1"/>
</dbReference>
<evidence type="ECO:0000256" key="2">
    <source>
        <dbReference type="ARBA" id="ARBA00023242"/>
    </source>
</evidence>
<keyword evidence="4" id="KW-0328">Glycosyltransferase</keyword>
<evidence type="ECO:0000256" key="3">
    <source>
        <dbReference type="ARBA" id="ARBA00024347"/>
    </source>
</evidence>
<keyword evidence="4" id="KW-0808">Transferase</keyword>
<dbReference type="GeneID" id="117547945"/>
<dbReference type="CDD" id="cd01439">
    <property type="entry name" value="TCCD_inducible_PARP_like"/>
    <property type="match status" value="1"/>
</dbReference>
<dbReference type="SUPFAM" id="SSF56399">
    <property type="entry name" value="ADP-ribosylation"/>
    <property type="match status" value="1"/>
</dbReference>
<dbReference type="EC" id="2.4.2.-" evidence="4"/>
<protein>
    <recommendedName>
        <fullName evidence="4">Poly [ADP-ribose] polymerase</fullName>
        <shortName evidence="4">PARP</shortName>
        <ecNumber evidence="4">2.4.2.-</ecNumber>
    </recommendedName>
</protein>
<dbReference type="InParanoid" id="A0A6P8VCM9"/>
<comment type="subcellular location">
    <subcellularLocation>
        <location evidence="1">Nucleus</location>
    </subcellularLocation>
</comment>
<evidence type="ECO:0000313" key="7">
    <source>
        <dbReference type="Proteomes" id="UP000515161"/>
    </source>
</evidence>
<dbReference type="InterPro" id="IPR004170">
    <property type="entry name" value="WWE_dom"/>
</dbReference>
<dbReference type="GO" id="GO:0003950">
    <property type="term" value="F:NAD+ poly-ADP-ribosyltransferase activity"/>
    <property type="evidence" value="ECO:0007669"/>
    <property type="project" value="UniProtKB-UniRule"/>
</dbReference>
<dbReference type="PANTHER" id="PTHR45740:SF4">
    <property type="entry name" value="PROTEIN MONO-ADP-RIBOSYLTRANSFERASE PARP11"/>
    <property type="match status" value="1"/>
</dbReference>